<organism evidence="6 7">
    <name type="scientific">Kocuria sediminis</name>
    <dbReference type="NCBI Taxonomy" id="1038857"/>
    <lineage>
        <taxon>Bacteria</taxon>
        <taxon>Bacillati</taxon>
        <taxon>Actinomycetota</taxon>
        <taxon>Actinomycetes</taxon>
        <taxon>Micrococcales</taxon>
        <taxon>Micrococcaceae</taxon>
        <taxon>Kocuria</taxon>
    </lineage>
</organism>
<evidence type="ECO:0000313" key="7">
    <source>
        <dbReference type="Proteomes" id="UP000436989"/>
    </source>
</evidence>
<evidence type="ECO:0000259" key="5">
    <source>
        <dbReference type="PROSITE" id="PS50931"/>
    </source>
</evidence>
<dbReference type="AlphaFoldDB" id="A0A6N8GTG9"/>
<dbReference type="SUPFAM" id="SSF53850">
    <property type="entry name" value="Periplasmic binding protein-like II"/>
    <property type="match status" value="1"/>
</dbReference>
<keyword evidence="2" id="KW-0805">Transcription regulation</keyword>
<dbReference type="InterPro" id="IPR036390">
    <property type="entry name" value="WH_DNA-bd_sf"/>
</dbReference>
<dbReference type="Gene3D" id="3.40.190.10">
    <property type="entry name" value="Periplasmic binding protein-like II"/>
    <property type="match status" value="2"/>
</dbReference>
<name>A0A6N8GTG9_9MICC</name>
<dbReference type="InterPro" id="IPR005119">
    <property type="entry name" value="LysR_subst-bd"/>
</dbReference>
<dbReference type="InterPro" id="IPR000847">
    <property type="entry name" value="LysR_HTH_N"/>
</dbReference>
<dbReference type="Proteomes" id="UP000436989">
    <property type="component" value="Unassembled WGS sequence"/>
</dbReference>
<dbReference type="GO" id="GO:0003700">
    <property type="term" value="F:DNA-binding transcription factor activity"/>
    <property type="evidence" value="ECO:0007669"/>
    <property type="project" value="InterPro"/>
</dbReference>
<accession>A0A6N8GTG9</accession>
<feature type="domain" description="HTH lysR-type" evidence="5">
    <location>
        <begin position="4"/>
        <end position="61"/>
    </location>
</feature>
<keyword evidence="4" id="KW-0804">Transcription</keyword>
<evidence type="ECO:0000256" key="3">
    <source>
        <dbReference type="ARBA" id="ARBA00023125"/>
    </source>
</evidence>
<dbReference type="PANTHER" id="PTHR30126:SF39">
    <property type="entry name" value="HTH-TYPE TRANSCRIPTIONAL REGULATOR CYSL"/>
    <property type="match status" value="1"/>
</dbReference>
<dbReference type="SUPFAM" id="SSF46785">
    <property type="entry name" value="Winged helix' DNA-binding domain"/>
    <property type="match status" value="1"/>
</dbReference>
<evidence type="ECO:0000313" key="6">
    <source>
        <dbReference type="EMBL" id="MUN64613.1"/>
    </source>
</evidence>
<proteinExistence type="inferred from homology"/>
<comment type="similarity">
    <text evidence="1">Belongs to the LysR transcriptional regulatory family.</text>
</comment>
<dbReference type="EMBL" id="WOGU01000016">
    <property type="protein sequence ID" value="MUN64613.1"/>
    <property type="molecule type" value="Genomic_DNA"/>
</dbReference>
<keyword evidence="3" id="KW-0238">DNA-binding</keyword>
<evidence type="ECO:0000256" key="2">
    <source>
        <dbReference type="ARBA" id="ARBA00023015"/>
    </source>
</evidence>
<keyword evidence="7" id="KW-1185">Reference proteome</keyword>
<dbReference type="GO" id="GO:0000976">
    <property type="term" value="F:transcription cis-regulatory region binding"/>
    <property type="evidence" value="ECO:0007669"/>
    <property type="project" value="TreeGrafter"/>
</dbReference>
<dbReference type="FunFam" id="1.10.10.10:FF:000001">
    <property type="entry name" value="LysR family transcriptional regulator"/>
    <property type="match status" value="1"/>
</dbReference>
<protein>
    <submittedName>
        <fullName evidence="6">LysR family transcriptional regulator</fullName>
    </submittedName>
</protein>
<reference evidence="6 7" key="1">
    <citation type="submission" date="2019-12" db="EMBL/GenBank/DDBJ databases">
        <authorList>
            <person name="Shi Y."/>
        </authorList>
    </citation>
    <scope>NUCLEOTIDE SEQUENCE [LARGE SCALE GENOMIC DNA]</scope>
    <source>
        <strain evidence="6 7">JCM 17929</strain>
    </source>
</reference>
<dbReference type="Pfam" id="PF00126">
    <property type="entry name" value="HTH_1"/>
    <property type="match status" value="1"/>
</dbReference>
<comment type="caution">
    <text evidence="6">The sequence shown here is derived from an EMBL/GenBank/DDBJ whole genome shotgun (WGS) entry which is preliminary data.</text>
</comment>
<dbReference type="PROSITE" id="PS50931">
    <property type="entry name" value="HTH_LYSR"/>
    <property type="match status" value="1"/>
</dbReference>
<dbReference type="InterPro" id="IPR036388">
    <property type="entry name" value="WH-like_DNA-bd_sf"/>
</dbReference>
<dbReference type="Pfam" id="PF03466">
    <property type="entry name" value="LysR_substrate"/>
    <property type="match status" value="1"/>
</dbReference>
<dbReference type="Gene3D" id="1.10.10.10">
    <property type="entry name" value="Winged helix-like DNA-binding domain superfamily/Winged helix DNA-binding domain"/>
    <property type="match status" value="1"/>
</dbReference>
<evidence type="ECO:0000256" key="4">
    <source>
        <dbReference type="ARBA" id="ARBA00023163"/>
    </source>
</evidence>
<sequence length="296" mass="31246">MDWPDLHALELLVAVGELESLSAAARRTGTAQPNASRTVARLERRWRVRLLERSPRGAVLTPEGRQLAASAERVLARCRELQEEVERVRGTAAGHVTAAASITVAEYLAPAWLAQFRLSHPEVDVRLQVCNSAEVLRRMTAGEADVGFVETPRLPPGLGGAAVAVDRLLLVVTPDHRWAGRSDGIDAAELAAEPLVVREAGSGTRSTLDQALAGHPLVPPAMELSSNAAVLGAARAGAGPAVLSELVVRAEVDSGRLSTVPVRGCRLERTLQAVWRPPLTPGPATDLVTIAVSGSA</sequence>
<gene>
    <name evidence="6" type="ORF">GMA12_15925</name>
</gene>
<dbReference type="PANTHER" id="PTHR30126">
    <property type="entry name" value="HTH-TYPE TRANSCRIPTIONAL REGULATOR"/>
    <property type="match status" value="1"/>
</dbReference>
<dbReference type="RefSeq" id="WP_156270496.1">
    <property type="nucleotide sequence ID" value="NZ_WOGU01000016.1"/>
</dbReference>
<evidence type="ECO:0000256" key="1">
    <source>
        <dbReference type="ARBA" id="ARBA00009437"/>
    </source>
</evidence>